<dbReference type="InterPro" id="IPR023214">
    <property type="entry name" value="HAD_sf"/>
</dbReference>
<evidence type="ECO:0000313" key="2">
    <source>
        <dbReference type="EMBL" id="KAK9820349.1"/>
    </source>
</evidence>
<dbReference type="SFLD" id="SFLDS00003">
    <property type="entry name" value="Haloacid_Dehalogenase"/>
    <property type="match status" value="1"/>
</dbReference>
<dbReference type="InterPro" id="IPR010237">
    <property type="entry name" value="Pyr-5-nucltdase"/>
</dbReference>
<sequence length="303" mass="33973">MTVTKRVFKTVLVDLDDCCYRNEKVPELVRERIQEYMQKKLGLPHDQIQQLCLEMYTKHGTTMAGLVAEGHPIDYDDWHAHVHHSLPYTELLHRDDRLREMLNSIRLPKFIFTNADRKHAQICLDIMGIADCFEGVISFESIMEHGAAKGIVQDGRPVLCKPQRQAIELALEQAHADPETTLYLDDSTRNVAAGHNAGIFSILVGKTGANIGADREVLDILDLPTALPELWQQFEQTSLDACQLCQSQACTCAPPVHPQPRRSIHLSAREPETCRQAVEAEVDMDPQSMNSRGMPQAIASNAS</sequence>
<name>A0AAW1QG04_9CHLO</name>
<dbReference type="Pfam" id="PF00702">
    <property type="entry name" value="Hydrolase"/>
    <property type="match status" value="1"/>
</dbReference>
<proteinExistence type="predicted"/>
<dbReference type="SFLD" id="SFLDG01132">
    <property type="entry name" value="C1.5.3:_5'-Nucleotidase_Like"/>
    <property type="match status" value="1"/>
</dbReference>
<dbReference type="EMBL" id="JALJOR010000003">
    <property type="protein sequence ID" value="KAK9820349.1"/>
    <property type="molecule type" value="Genomic_DNA"/>
</dbReference>
<keyword evidence="3" id="KW-1185">Reference proteome</keyword>
<dbReference type="Gene3D" id="1.10.150.450">
    <property type="match status" value="1"/>
</dbReference>
<reference evidence="2 3" key="1">
    <citation type="journal article" date="2024" name="Nat. Commun.">
        <title>Phylogenomics reveals the evolutionary origins of lichenization in chlorophyte algae.</title>
        <authorList>
            <person name="Puginier C."/>
            <person name="Libourel C."/>
            <person name="Otte J."/>
            <person name="Skaloud P."/>
            <person name="Haon M."/>
            <person name="Grisel S."/>
            <person name="Petersen M."/>
            <person name="Berrin J.G."/>
            <person name="Delaux P.M."/>
            <person name="Dal Grande F."/>
            <person name="Keller J."/>
        </authorList>
    </citation>
    <scope>NUCLEOTIDE SEQUENCE [LARGE SCALE GENOMIC DNA]</scope>
    <source>
        <strain evidence="2 3">SAG 2043</strain>
    </source>
</reference>
<dbReference type="AlphaFoldDB" id="A0AAW1QG04"/>
<evidence type="ECO:0000313" key="3">
    <source>
        <dbReference type="Proteomes" id="UP001489004"/>
    </source>
</evidence>
<evidence type="ECO:0000256" key="1">
    <source>
        <dbReference type="SAM" id="MobiDB-lite"/>
    </source>
</evidence>
<gene>
    <name evidence="2" type="ORF">WJX72_009320</name>
</gene>
<dbReference type="SUPFAM" id="SSF56784">
    <property type="entry name" value="HAD-like"/>
    <property type="match status" value="1"/>
</dbReference>
<organism evidence="2 3">
    <name type="scientific">[Myrmecia] bisecta</name>
    <dbReference type="NCBI Taxonomy" id="41462"/>
    <lineage>
        <taxon>Eukaryota</taxon>
        <taxon>Viridiplantae</taxon>
        <taxon>Chlorophyta</taxon>
        <taxon>core chlorophytes</taxon>
        <taxon>Trebouxiophyceae</taxon>
        <taxon>Trebouxiales</taxon>
        <taxon>Trebouxiaceae</taxon>
        <taxon>Myrmecia</taxon>
    </lineage>
</organism>
<dbReference type="InterPro" id="IPR036412">
    <property type="entry name" value="HAD-like_sf"/>
</dbReference>
<evidence type="ECO:0008006" key="4">
    <source>
        <dbReference type="Google" id="ProtNLM"/>
    </source>
</evidence>
<accession>A0AAW1QG04</accession>
<dbReference type="PANTHER" id="PTHR12725">
    <property type="entry name" value="HALOACID DEHALOGENASE-LIKE HYDROLASE"/>
    <property type="match status" value="1"/>
</dbReference>
<dbReference type="PANTHER" id="PTHR12725:SF117">
    <property type="entry name" value="HALOACID DEHALOGENASE-LIKE HYDROLASE"/>
    <property type="match status" value="1"/>
</dbReference>
<feature type="compositionally biased region" description="Polar residues" evidence="1">
    <location>
        <begin position="287"/>
        <end position="303"/>
    </location>
</feature>
<dbReference type="NCBIfam" id="TIGR01993">
    <property type="entry name" value="Pyr-5-nucltdase"/>
    <property type="match status" value="1"/>
</dbReference>
<dbReference type="SFLD" id="SFLDG01129">
    <property type="entry name" value="C1.5:_HAD__Beta-PGM__Phosphata"/>
    <property type="match status" value="1"/>
</dbReference>
<dbReference type="Gene3D" id="3.40.50.1000">
    <property type="entry name" value="HAD superfamily/HAD-like"/>
    <property type="match status" value="1"/>
</dbReference>
<protein>
    <recommendedName>
        <fullName evidence="4">Pyrimidine 5-nucleotidase</fullName>
    </recommendedName>
</protein>
<feature type="region of interest" description="Disordered" evidence="1">
    <location>
        <begin position="283"/>
        <end position="303"/>
    </location>
</feature>
<comment type="caution">
    <text evidence="2">The sequence shown here is derived from an EMBL/GenBank/DDBJ whole genome shotgun (WGS) entry which is preliminary data.</text>
</comment>
<dbReference type="Proteomes" id="UP001489004">
    <property type="component" value="Unassembled WGS sequence"/>
</dbReference>